<accession>I1XFX2</accession>
<keyword evidence="2" id="KW-1185">Reference proteome</keyword>
<reference evidence="1 2" key="1">
    <citation type="journal article" date="2012" name="J. Bacteriol.">
        <title>Complete genome sequences of Methylophaga sp. strain JAM1 and Methylophaga sp. strain JAM7.</title>
        <authorList>
            <person name="Villeneuve C."/>
            <person name="Martineau C."/>
            <person name="Mauffrey F."/>
            <person name="Villemur R."/>
        </authorList>
    </citation>
    <scope>NUCLEOTIDE SEQUENCE [LARGE SCALE GENOMIC DNA]</scope>
    <source>
        <strain evidence="1 2">JAM1</strain>
    </source>
</reference>
<dbReference type="InterPro" id="IPR014958">
    <property type="entry name" value="DGC"/>
</dbReference>
<protein>
    <recommendedName>
        <fullName evidence="3">Zinc-binding protein</fullName>
    </recommendedName>
</protein>
<dbReference type="STRING" id="754476.Q7A_440"/>
<dbReference type="EMBL" id="CP003390">
    <property type="protein sequence ID" value="AFI83291.1"/>
    <property type="molecule type" value="Genomic_DNA"/>
</dbReference>
<dbReference type="PATRIC" id="fig|754476.3.peg.435"/>
<organism evidence="1 2">
    <name type="scientific">Methylophaga nitratireducenticrescens</name>
    <dbReference type="NCBI Taxonomy" id="754476"/>
    <lineage>
        <taxon>Bacteria</taxon>
        <taxon>Pseudomonadati</taxon>
        <taxon>Pseudomonadota</taxon>
        <taxon>Gammaproteobacteria</taxon>
        <taxon>Thiotrichales</taxon>
        <taxon>Piscirickettsiaceae</taxon>
        <taxon>Methylophaga</taxon>
    </lineage>
</organism>
<dbReference type="Pfam" id="PF08859">
    <property type="entry name" value="DGC"/>
    <property type="match status" value="1"/>
</dbReference>
<name>I1XFX2_METNJ</name>
<reference evidence="1 2" key="2">
    <citation type="journal article" date="2013" name="Int. J. Syst. Evol. Microbiol.">
        <title>Methylophaga nitratireducenticrescens sp. nov. and Methylophaga frappieri sp. nov., isolated from the biofilm of the methanol-fed denitrification system treating the seawater at the Montreal Biodome.</title>
        <authorList>
            <person name="Villeneuve C."/>
            <person name="Martineau C."/>
            <person name="Mauffrey F."/>
            <person name="Villemur R."/>
        </authorList>
    </citation>
    <scope>NUCLEOTIDE SEQUENCE [LARGE SCALE GENOMIC DNA]</scope>
    <source>
        <strain evidence="1 2">JAM1</strain>
    </source>
</reference>
<gene>
    <name evidence="1" type="ordered locus">Q7A_440</name>
</gene>
<dbReference type="Proteomes" id="UP000009144">
    <property type="component" value="Chromosome"/>
</dbReference>
<dbReference type="HOGENOM" id="CLU_143943_3_2_6"/>
<evidence type="ECO:0000313" key="1">
    <source>
        <dbReference type="EMBL" id="AFI83291.1"/>
    </source>
</evidence>
<dbReference type="PIRSF" id="PIRSF037181">
    <property type="entry name" value="DGC"/>
    <property type="match status" value="1"/>
</dbReference>
<evidence type="ECO:0000313" key="2">
    <source>
        <dbReference type="Proteomes" id="UP000009144"/>
    </source>
</evidence>
<evidence type="ECO:0008006" key="3">
    <source>
        <dbReference type="Google" id="ProtNLM"/>
    </source>
</evidence>
<dbReference type="KEGG" id="mej:Q7A_440"/>
<sequence length="93" mass="10221">MSCIAGVGGKVPKMVRTARSGRRIVAIDGCKMHCTLACLDNIDVEPDLHLTLSDFGLRKRYGEDCNLEQADSLEAEIKQKLELLQNTTVTESV</sequence>
<dbReference type="AlphaFoldDB" id="I1XFX2"/>
<proteinExistence type="predicted"/>
<dbReference type="eggNOG" id="COG4273">
    <property type="taxonomic scope" value="Bacteria"/>
</dbReference>